<proteinExistence type="predicted"/>
<sequence length="50" mass="5768">MDQEAGSERQGLRRGSPRSGVRQIWNLDAERLGKNQYVGTVLRANWCFIF</sequence>
<evidence type="ECO:0000313" key="1">
    <source>
        <dbReference type="EMBL" id="CAD44546.1"/>
    </source>
</evidence>
<accession>Q8KM85</accession>
<dbReference type="EMBL" id="AJ504999">
    <property type="protein sequence ID" value="CAD44546.1"/>
    <property type="molecule type" value="Genomic_DNA"/>
</dbReference>
<dbReference type="AlphaFoldDB" id="Q8KM85"/>
<protein>
    <submittedName>
        <fullName evidence="1">Uncharacterized protein</fullName>
    </submittedName>
</protein>
<reference evidence="1" key="1">
    <citation type="submission" date="2002-08" db="EMBL/GenBank/DDBJ databases">
        <title>Purification and analysis of Mycoplasma suis (Eperythrozoon suis) DNA from porcine blood.</title>
        <authorList>
            <person name="Hoelzle L.E."/>
            <person name="Adelt D."/>
            <person name="Hoelzle K."/>
            <person name="Heinritzi K."/>
            <person name="Wittenbrink M.M."/>
        </authorList>
    </citation>
    <scope>NUCLEOTIDE SEQUENCE</scope>
    <source>
        <strain evidence="1">54/96</strain>
    </source>
</reference>
<name>Q8KM85_9MOLU</name>
<organism evidence="1">
    <name type="scientific">Mycoplasma suis</name>
    <dbReference type="NCBI Taxonomy" id="57372"/>
    <lineage>
        <taxon>Bacteria</taxon>
        <taxon>Bacillati</taxon>
        <taxon>Mycoplasmatota</taxon>
        <taxon>Mollicutes</taxon>
        <taxon>Mycoplasmataceae</taxon>
        <taxon>Mycoplasma</taxon>
    </lineage>
</organism>